<feature type="domain" description="CUB" evidence="4">
    <location>
        <begin position="1745"/>
        <end position="1870"/>
    </location>
</feature>
<evidence type="ECO:0000256" key="3">
    <source>
        <dbReference type="PROSITE-ProRule" id="PRU00059"/>
    </source>
</evidence>
<feature type="domain" description="CUB" evidence="4">
    <location>
        <begin position="2170"/>
        <end position="2335"/>
    </location>
</feature>
<dbReference type="InterPro" id="IPR000859">
    <property type="entry name" value="CUB_dom"/>
</dbReference>
<dbReference type="Pfam" id="PF00431">
    <property type="entry name" value="CUB"/>
    <property type="match status" value="8"/>
</dbReference>
<proteinExistence type="predicted"/>
<dbReference type="CDD" id="cd00041">
    <property type="entry name" value="CUB"/>
    <property type="match status" value="10"/>
</dbReference>
<comment type="caution">
    <text evidence="3">Lacks conserved residue(s) required for the propagation of feature annotation.</text>
</comment>
<evidence type="ECO:0000259" key="4">
    <source>
        <dbReference type="PROSITE" id="PS01180"/>
    </source>
</evidence>
<feature type="domain" description="CUB" evidence="4">
    <location>
        <begin position="904"/>
        <end position="1024"/>
    </location>
</feature>
<feature type="domain" description="CUB" evidence="4">
    <location>
        <begin position="2033"/>
        <end position="2167"/>
    </location>
</feature>
<dbReference type="Proteomes" id="UP000580250">
    <property type="component" value="Unassembled WGS sequence"/>
</dbReference>
<feature type="domain" description="CUB" evidence="4">
    <location>
        <begin position="1877"/>
        <end position="2029"/>
    </location>
</feature>
<feature type="domain" description="CUB" evidence="4">
    <location>
        <begin position="783"/>
        <end position="902"/>
    </location>
</feature>
<organism evidence="5 6">
    <name type="scientific">Meloidogyne enterolobii</name>
    <name type="common">Root-knot nematode worm</name>
    <name type="synonym">Meloidogyne mayaguensis</name>
    <dbReference type="NCBI Taxonomy" id="390850"/>
    <lineage>
        <taxon>Eukaryota</taxon>
        <taxon>Metazoa</taxon>
        <taxon>Ecdysozoa</taxon>
        <taxon>Nematoda</taxon>
        <taxon>Chromadorea</taxon>
        <taxon>Rhabditida</taxon>
        <taxon>Tylenchina</taxon>
        <taxon>Tylenchomorpha</taxon>
        <taxon>Tylenchoidea</taxon>
        <taxon>Meloidogynidae</taxon>
        <taxon>Meloidogyninae</taxon>
        <taxon>Meloidogyne</taxon>
    </lineage>
</organism>
<evidence type="ECO:0000313" key="6">
    <source>
        <dbReference type="Proteomes" id="UP000580250"/>
    </source>
</evidence>
<dbReference type="InterPro" id="IPR058698">
    <property type="entry name" value="CUB_metazoa"/>
</dbReference>
<gene>
    <name evidence="5" type="ORF">MENT_LOCUS45475</name>
</gene>
<accession>A0A6V7WZU6</accession>
<keyword evidence="2 3" id="KW-1015">Disulfide bond</keyword>
<name>A0A6V7WZU6_MELEN</name>
<feature type="domain" description="CUB" evidence="4">
    <location>
        <begin position="1603"/>
        <end position="1743"/>
    </location>
</feature>
<dbReference type="Pfam" id="PF26080">
    <property type="entry name" value="CUB_animal"/>
    <property type="match status" value="1"/>
</dbReference>
<dbReference type="OrthoDB" id="10009301at2759"/>
<protein>
    <recommendedName>
        <fullName evidence="4">CUB domain-containing protein</fullName>
    </recommendedName>
</protein>
<dbReference type="PROSITE" id="PS01180">
    <property type="entry name" value="CUB"/>
    <property type="match status" value="12"/>
</dbReference>
<reference evidence="5 6" key="1">
    <citation type="submission" date="2020-08" db="EMBL/GenBank/DDBJ databases">
        <authorList>
            <person name="Koutsovoulos G."/>
            <person name="Danchin GJ E."/>
        </authorList>
    </citation>
    <scope>NUCLEOTIDE SEQUENCE [LARGE SCALE GENOMIC DNA]</scope>
</reference>
<evidence type="ECO:0000256" key="2">
    <source>
        <dbReference type="ARBA" id="ARBA00023157"/>
    </source>
</evidence>
<comment type="caution">
    <text evidence="5">The sequence shown here is derived from an EMBL/GenBank/DDBJ whole genome shotgun (WGS) entry which is preliminary data.</text>
</comment>
<feature type="domain" description="CUB" evidence="4">
    <location>
        <begin position="525"/>
        <end position="651"/>
    </location>
</feature>
<dbReference type="InterPro" id="IPR035914">
    <property type="entry name" value="Sperma_CUB_dom_sf"/>
</dbReference>
<feature type="domain" description="CUB" evidence="4">
    <location>
        <begin position="1049"/>
        <end position="1181"/>
    </location>
</feature>
<evidence type="ECO:0000256" key="1">
    <source>
        <dbReference type="ARBA" id="ARBA00022737"/>
    </source>
</evidence>
<sequence>MLYLRGGLIFSEGMVENNISSGQQLNQENLFYGSISQTKYRICKDIRVNPVEIIMDGNLGIATFRGAPYDQISSEINVPQQQQKTQRPIGFRLHVYAKCGGILLVNSERKVLNTANVGLKMQQNINKIKENNNSNICEWNLRLSENAEGNQKIFVRIEQYFFPSSTQLLNPNNNREPPQLEFFCGEDSKGIVEASTRHYTNQQQFISISIPPQLQHFHEFVCDQNQARLVGKQLDTMESSAFLINYDVASTFCGGQSINDQQGRLALNPILSPTECEWTINAVKGSHVSIQILAFSLPKSEFCTISFLEFRETNSSGQLIGRFCGDLFPPSVENIEGPIYIRLRHKIEEDLDIDGDEEGNNDNGKIARIELKYTKIYGQTSAHIIESPPEGLNQPVSWRIATEDSENWIQFGLADYILGQFPARLDVHPSWCFLVPSSSEEEACAVNDPLAISFTPLSPPERNYLYNLLSNKATIVFYPKCFVSKNCFVSPFKFYWKEVNPRKGEHNGTSEIDNVEKTKDGGFTCGGELTATYKIQTLNSPIDQNTMNYPNNERCKWTIRRPQFANILLSVTNLDLEPHPECQYDWLSLGTVNYEKAKELDNIPTIQRICQKQQTSTTSTIEINSSEFAFIYFYTDRSRTSGGFSLNYSLSCNSIELLLPSQGILDTHLSLEPSPEDLTLSIKNLKCHWSILVLSRRDIFVQALDMDLAPREWSSQECVNDALEFSSTPFYSEETIANRSLVHCGQEKFNLTVPSGYLFIRYRRALPKGRGFKLRLHEIIHDCASSIIQLDQFSPQKIINSPEFPLSSPNSLDCNWILSAPPEGDYNLQLIQEHFFYKIQLVGIEDYLEIRDGSSHASTLVGRFCETNAPSTFISTSEHLYVRYVTDSDSESPGWNATISLSFCGGSVVLVSGQNSTIHSPNFPDVYPSSLNCEWIIFAPRGHFVEAMMEHFWLSATENCTSEYLTIRDYNSSGEYIQKPSCSKLTLNSNGFYRSQHRSLSILFVVNYTTSSTTTSYISTNTAARAARLFCLARKCGFSLRLWASKLSCGGTIKDDGGELSLPYGSSYMAEIPLFCQWNFQAGIGFRYLLDFEFLAGNSGEEEENALMLPSNNADKINCFIDLLFYDGIDFGDRILNSNSQYFCSNKTRIISTSDISILKYDNNNCGENYLKGFCNYAKIVNLSPKIEWKLLNKKQFKIKYTKVPKDLNNASCMYELTMSGNLSLNMPQTFGDQQQISFCHVQIRKLNPDFITLHLRILNASFYSSGYSTDKLSNKCTNWESQFLIRDENSDPIDFEEIICRNNYIAQNNQTNFILLNSQLDIYAFKLSANIILDFYECGGLIDERFMGMSGELSSPGFGTSSNYSNGLECLWLLRAPESYVVEIKFTTMDLEYHIECSLDMLEVISGERQSSAVIHKYCNSESMGEDQKLPERFRIIRSAGRSLTLRFHTDSTITARGFSLQYTFSLPNPKQCGFNLHSLAGGFIQSPGYPLNDYLNNTNCLWDLQVPTGYHILITFEYFDIAQSIDCKNDFLKISEEHQSRAIVPLRSYYFYFDHESPGQKLCGNKLPSPIRTESNRVKINFTTDSRKTAKGFKLRWEAVCGGAVFRNNHGVITSPNYPINYPNKATQCDYLIDPEVQPGITQIVTLKVLDFDLDNTNFVEFNKNNNQRRLCSSDYLEIKDVEQNVTVQLLCGATFQADSAEAVSIKGPIGVRFVTLRSQYSSDSSKWKNRRGFKLSYALADCGGDVNLVTDQQSFRSQSVYITSPAFPLPYHHSLDCVWNITASSDYIISYKFTDLNIEMGVQGDCPFDSVEVFDGKEFNNQSRKLIICGDKAPDGEMKSSGSGLLVRFRSDHSTSFDGFRMVLTATLGPSKGCGGSLKALENEWKKLNVPIDPQTENYYPNLRCEWNIEAERGNLIEIRLIELKLEQKPPQQEQQQQNSANSTLANYVGLSFLEVTPCFDYIAIYDGPKATSPLLLPPSCSLPLTDNNELNPNFISSHRQIDVFFSSDSSTELAGTGFQAEFRAIKSDCGGAFLAGQEWSDVSFVSERTLKRTNQRHKRCRWFLYTEKQQPLEVIFEQFSFPSTSGNCLDEFLELRDVGALSECQHPACATEPLQGKKERTIRTCGDNAPQWYISSTSVIQLTASVLLQSQFSASFRIRFRTLSACNRSIEIDGNVPDGVSLASGRITSPNYPHSPYLANSSCTTKLIAAEDHRLFLVFKHFELERGRHRMLPQFFTSKIFHRFRPIGANSDHFIGTATSGADNCLYDYLNICCLSNNQLNANNSFEIKTKTFCGSWLPPSLISENNKIELTLTTDASIMGSGFEINYYSVRITTSNNLQIYELSPIRERSGALTSINYPNSYPQNCLLRSTLIPPTGFFCTVRILNADFGNECRDSKPPAKSALSPIDTSTQNVQSIPDFNTLNWQPWPCSVNSESPHKILIPPGNRLFIEFRSDSNLNNDGNGFRLEWDCEDINAIYL</sequence>
<dbReference type="SUPFAM" id="SSF49854">
    <property type="entry name" value="Spermadhesin, CUB domain"/>
    <property type="match status" value="14"/>
</dbReference>
<feature type="domain" description="CUB" evidence="4">
    <location>
        <begin position="253"/>
        <end position="376"/>
    </location>
</feature>
<dbReference type="PANTHER" id="PTHR24251:SF51">
    <property type="entry name" value="CUBILIN-LIKE"/>
    <property type="match status" value="1"/>
</dbReference>
<dbReference type="PANTHER" id="PTHR24251">
    <property type="entry name" value="OVOCHYMASE-RELATED"/>
    <property type="match status" value="1"/>
</dbReference>
<dbReference type="FunFam" id="2.60.120.290:FF:000005">
    <property type="entry name" value="Procollagen C-endopeptidase enhancer 1"/>
    <property type="match status" value="2"/>
</dbReference>
<keyword evidence="1" id="KW-0677">Repeat</keyword>
<dbReference type="EMBL" id="CAJEWN010000958">
    <property type="protein sequence ID" value="CAD2192581.1"/>
    <property type="molecule type" value="Genomic_DNA"/>
</dbReference>
<feature type="disulfide bond" evidence="3">
    <location>
        <begin position="1049"/>
        <end position="1076"/>
    </location>
</feature>
<dbReference type="Gene3D" id="2.60.120.290">
    <property type="entry name" value="Spermadhesin, CUB domain"/>
    <property type="match status" value="13"/>
</dbReference>
<feature type="domain" description="CUB" evidence="4">
    <location>
        <begin position="1339"/>
        <end position="1467"/>
    </location>
</feature>
<dbReference type="SMART" id="SM00042">
    <property type="entry name" value="CUB"/>
    <property type="match status" value="12"/>
</dbReference>
<evidence type="ECO:0000313" key="5">
    <source>
        <dbReference type="EMBL" id="CAD2192581.1"/>
    </source>
</evidence>
<feature type="domain" description="CUB" evidence="4">
    <location>
        <begin position="1474"/>
        <end position="1602"/>
    </location>
</feature>